<protein>
    <submittedName>
        <fullName evidence="1 4">Uncharacterized protein</fullName>
    </submittedName>
</protein>
<evidence type="ECO:0000313" key="1">
    <source>
        <dbReference type="EMBL" id="VDN59929.1"/>
    </source>
</evidence>
<accession>A0A0N4UI21</accession>
<reference evidence="4" key="1">
    <citation type="submission" date="2017-02" db="UniProtKB">
        <authorList>
            <consortium name="WormBaseParasite"/>
        </authorList>
    </citation>
    <scope>IDENTIFICATION</scope>
</reference>
<reference evidence="1 3" key="2">
    <citation type="submission" date="2018-11" db="EMBL/GenBank/DDBJ databases">
        <authorList>
            <consortium name="Pathogen Informatics"/>
        </authorList>
    </citation>
    <scope>NUCLEOTIDE SEQUENCE [LARGE SCALE GENOMIC DNA]</scope>
</reference>
<evidence type="ECO:0000313" key="2">
    <source>
        <dbReference type="Proteomes" id="UP000038040"/>
    </source>
</evidence>
<dbReference type="Proteomes" id="UP000038040">
    <property type="component" value="Unplaced"/>
</dbReference>
<proteinExistence type="predicted"/>
<gene>
    <name evidence="1" type="ORF">DME_LOCUS9902</name>
</gene>
<dbReference type="AlphaFoldDB" id="A0A0N4UI21"/>
<name>A0A0N4UI21_DRAME</name>
<keyword evidence="3" id="KW-1185">Reference proteome</keyword>
<dbReference type="EMBL" id="UYYG01001195">
    <property type="protein sequence ID" value="VDN59929.1"/>
    <property type="molecule type" value="Genomic_DNA"/>
</dbReference>
<evidence type="ECO:0000313" key="4">
    <source>
        <dbReference type="WBParaSite" id="DME_0000723401-mRNA-1"/>
    </source>
</evidence>
<organism evidence="2 4">
    <name type="scientific">Dracunculus medinensis</name>
    <name type="common">Guinea worm</name>
    <dbReference type="NCBI Taxonomy" id="318479"/>
    <lineage>
        <taxon>Eukaryota</taxon>
        <taxon>Metazoa</taxon>
        <taxon>Ecdysozoa</taxon>
        <taxon>Nematoda</taxon>
        <taxon>Chromadorea</taxon>
        <taxon>Rhabditida</taxon>
        <taxon>Spirurina</taxon>
        <taxon>Dracunculoidea</taxon>
        <taxon>Dracunculidae</taxon>
        <taxon>Dracunculus</taxon>
    </lineage>
</organism>
<evidence type="ECO:0000313" key="3">
    <source>
        <dbReference type="Proteomes" id="UP000274756"/>
    </source>
</evidence>
<dbReference type="Proteomes" id="UP000274756">
    <property type="component" value="Unassembled WGS sequence"/>
</dbReference>
<dbReference type="WBParaSite" id="DME_0000723401-mRNA-1">
    <property type="protein sequence ID" value="DME_0000723401-mRNA-1"/>
    <property type="gene ID" value="DME_0000723401"/>
</dbReference>
<sequence>MRRITSPEERRKDYNDATNNYDLSRNLTITLLIVTIKGTLNEYTPVSRLRGYITNFEEAMKLTWRSFESIKGCI</sequence>